<dbReference type="CDD" id="cd00093">
    <property type="entry name" value="HTH_XRE"/>
    <property type="match status" value="1"/>
</dbReference>
<feature type="domain" description="HTH cro/C1-type" evidence="2">
    <location>
        <begin position="5"/>
        <end position="59"/>
    </location>
</feature>
<proteinExistence type="predicted"/>
<evidence type="ECO:0000313" key="4">
    <source>
        <dbReference type="Proteomes" id="UP001224682"/>
    </source>
</evidence>
<accession>A0ABU0BJ67</accession>
<sequence length="77" mass="8682">MSTMLRTWRAEAQLDANSAATGVGVSLPTWSRWETGRRRVPAERVLDVERITGISRHDLRPDLYPREPAPSTDHGRA</sequence>
<dbReference type="Pfam" id="PF15943">
    <property type="entry name" value="YdaS_toxin"/>
    <property type="match status" value="1"/>
</dbReference>
<evidence type="ECO:0000313" key="3">
    <source>
        <dbReference type="EMBL" id="MDQ0305303.1"/>
    </source>
</evidence>
<dbReference type="InterPro" id="IPR010982">
    <property type="entry name" value="Lambda_DNA-bd_dom_sf"/>
</dbReference>
<reference evidence="3 4" key="1">
    <citation type="submission" date="2023-07" db="EMBL/GenBank/DDBJ databases">
        <title>Genomic Encyclopedia of Type Strains, Phase IV (KMG-IV): sequencing the most valuable type-strain genomes for metagenomic binning, comparative biology and taxonomic classification.</title>
        <authorList>
            <person name="Goeker M."/>
        </authorList>
    </citation>
    <scope>NUCLEOTIDE SEQUENCE [LARGE SCALE GENOMIC DNA]</scope>
    <source>
        <strain evidence="3 4">DSM 2457</strain>
    </source>
</reference>
<gene>
    <name evidence="3" type="ORF">J2S75_004355</name>
</gene>
<keyword evidence="3" id="KW-0238">DNA-binding</keyword>
<evidence type="ECO:0000256" key="1">
    <source>
        <dbReference type="SAM" id="MobiDB-lite"/>
    </source>
</evidence>
<feature type="region of interest" description="Disordered" evidence="1">
    <location>
        <begin position="57"/>
        <end position="77"/>
    </location>
</feature>
<dbReference type="GO" id="GO:0003677">
    <property type="term" value="F:DNA binding"/>
    <property type="evidence" value="ECO:0007669"/>
    <property type="project" value="UniProtKB-KW"/>
</dbReference>
<dbReference type="Gene3D" id="1.10.260.40">
    <property type="entry name" value="lambda repressor-like DNA-binding domains"/>
    <property type="match status" value="1"/>
</dbReference>
<comment type="caution">
    <text evidence="3">The sequence shown here is derived from an EMBL/GenBank/DDBJ whole genome shotgun (WGS) entry which is preliminary data.</text>
</comment>
<dbReference type="RefSeq" id="WP_307023229.1">
    <property type="nucleotide sequence ID" value="NZ_JAUSUI010000013.1"/>
</dbReference>
<dbReference type="SMART" id="SM00530">
    <property type="entry name" value="HTH_XRE"/>
    <property type="match status" value="1"/>
</dbReference>
<dbReference type="PROSITE" id="PS50943">
    <property type="entry name" value="HTH_CROC1"/>
    <property type="match status" value="1"/>
</dbReference>
<dbReference type="InterPro" id="IPR031856">
    <property type="entry name" value="YdaS_toxin-like"/>
</dbReference>
<evidence type="ECO:0000259" key="2">
    <source>
        <dbReference type="PROSITE" id="PS50943"/>
    </source>
</evidence>
<keyword evidence="4" id="KW-1185">Reference proteome</keyword>
<dbReference type="Proteomes" id="UP001224682">
    <property type="component" value="Unassembled WGS sequence"/>
</dbReference>
<dbReference type="EMBL" id="JAUSUI010000013">
    <property type="protein sequence ID" value="MDQ0305303.1"/>
    <property type="molecule type" value="Genomic_DNA"/>
</dbReference>
<organism evidence="3 4">
    <name type="scientific">Ancylobacter polymorphus</name>
    <dbReference type="NCBI Taxonomy" id="223390"/>
    <lineage>
        <taxon>Bacteria</taxon>
        <taxon>Pseudomonadati</taxon>
        <taxon>Pseudomonadota</taxon>
        <taxon>Alphaproteobacteria</taxon>
        <taxon>Hyphomicrobiales</taxon>
        <taxon>Xanthobacteraceae</taxon>
        <taxon>Ancylobacter</taxon>
    </lineage>
</organism>
<name>A0ABU0BJ67_9HYPH</name>
<dbReference type="SUPFAM" id="SSF47413">
    <property type="entry name" value="lambda repressor-like DNA-binding domains"/>
    <property type="match status" value="1"/>
</dbReference>
<dbReference type="InterPro" id="IPR001387">
    <property type="entry name" value="Cro/C1-type_HTH"/>
</dbReference>
<protein>
    <submittedName>
        <fullName evidence="3">DNA-binding transcriptional regulator YdaS (Cro superfamily)</fullName>
    </submittedName>
</protein>